<dbReference type="Pfam" id="PF12937">
    <property type="entry name" value="F-box-like"/>
    <property type="match status" value="1"/>
</dbReference>
<feature type="domain" description="F-box" evidence="1">
    <location>
        <begin position="134"/>
        <end position="181"/>
    </location>
</feature>
<evidence type="ECO:0000259" key="1">
    <source>
        <dbReference type="PROSITE" id="PS50181"/>
    </source>
</evidence>
<dbReference type="InterPro" id="IPR011990">
    <property type="entry name" value="TPR-like_helical_dom_sf"/>
</dbReference>
<name>A0A068REB8_9FUNG</name>
<comment type="caution">
    <text evidence="2">The sequence shown here is derived from an EMBL/GenBank/DDBJ whole genome shotgun (WGS) entry which is preliminary data.</text>
</comment>
<dbReference type="AlphaFoldDB" id="A0A068REB8"/>
<dbReference type="Gene3D" id="3.80.10.10">
    <property type="entry name" value="Ribonuclease Inhibitor"/>
    <property type="match status" value="1"/>
</dbReference>
<dbReference type="PROSITE" id="PS50181">
    <property type="entry name" value="FBOX"/>
    <property type="match status" value="1"/>
</dbReference>
<dbReference type="Gene3D" id="1.25.40.10">
    <property type="entry name" value="Tetratricopeptide repeat domain"/>
    <property type="match status" value="1"/>
</dbReference>
<evidence type="ECO:0000313" key="3">
    <source>
        <dbReference type="Proteomes" id="UP000027586"/>
    </source>
</evidence>
<proteinExistence type="predicted"/>
<dbReference type="Proteomes" id="UP000027586">
    <property type="component" value="Unassembled WGS sequence"/>
</dbReference>
<dbReference type="SMART" id="SM00256">
    <property type="entry name" value="FBOX"/>
    <property type="match status" value="1"/>
</dbReference>
<keyword evidence="3" id="KW-1185">Reference proteome</keyword>
<dbReference type="InterPro" id="IPR001810">
    <property type="entry name" value="F-box_dom"/>
</dbReference>
<reference evidence="2" key="1">
    <citation type="submission" date="2013-08" db="EMBL/GenBank/DDBJ databases">
        <title>Gene expansion shapes genome architecture in the human pathogen Lichtheimia corymbifera: an evolutionary genomics analysis in the ancient terrestrial Mucorales (Mucoromycotina).</title>
        <authorList>
            <person name="Schwartze V.U."/>
            <person name="Winter S."/>
            <person name="Shelest E."/>
            <person name="Marcet-Houben M."/>
            <person name="Horn F."/>
            <person name="Wehner S."/>
            <person name="Hoffmann K."/>
            <person name="Riege K."/>
            <person name="Sammeth M."/>
            <person name="Nowrousian M."/>
            <person name="Valiante V."/>
            <person name="Linde J."/>
            <person name="Jacobsen I.D."/>
            <person name="Marz M."/>
            <person name="Brakhage A.A."/>
            <person name="Gabaldon T."/>
            <person name="Bocker S."/>
            <person name="Voigt K."/>
        </authorList>
    </citation>
    <scope>NUCLEOTIDE SEQUENCE [LARGE SCALE GENOMIC DNA]</scope>
    <source>
        <strain evidence="2">FSU 9682</strain>
    </source>
</reference>
<organism evidence="2 3">
    <name type="scientific">Lichtheimia corymbifera JMRC:FSU:9682</name>
    <dbReference type="NCBI Taxonomy" id="1263082"/>
    <lineage>
        <taxon>Eukaryota</taxon>
        <taxon>Fungi</taxon>
        <taxon>Fungi incertae sedis</taxon>
        <taxon>Mucoromycota</taxon>
        <taxon>Mucoromycotina</taxon>
        <taxon>Mucoromycetes</taxon>
        <taxon>Mucorales</taxon>
        <taxon>Lichtheimiaceae</taxon>
        <taxon>Lichtheimia</taxon>
    </lineage>
</organism>
<dbReference type="OrthoDB" id="2252081at2759"/>
<gene>
    <name evidence="2" type="ORF">LCOR_00111.1</name>
</gene>
<dbReference type="InterPro" id="IPR032675">
    <property type="entry name" value="LRR_dom_sf"/>
</dbReference>
<dbReference type="InterPro" id="IPR036047">
    <property type="entry name" value="F-box-like_dom_sf"/>
</dbReference>
<dbReference type="CDD" id="cd09917">
    <property type="entry name" value="F-box_SF"/>
    <property type="match status" value="1"/>
</dbReference>
<evidence type="ECO:0000313" key="2">
    <source>
        <dbReference type="EMBL" id="CDH48324.1"/>
    </source>
</evidence>
<protein>
    <recommendedName>
        <fullName evidence="1">F-box domain-containing protein</fullName>
    </recommendedName>
</protein>
<accession>A0A068REB8</accession>
<dbReference type="SUPFAM" id="SSF81383">
    <property type="entry name" value="F-box domain"/>
    <property type="match status" value="1"/>
</dbReference>
<sequence>MPTNDDLDMLQWDLDSHVESAELYLEDRRYNEAIACLNAALALDACHFDSLRLRATAFAGLGSGEAFEADVEKCIQLAPHRVEPYLMMKDHLLSRGKIYEAIQLLRTATFRVYFDDPELVRLKDAYEQLKSTEYNHLIQLPAEIITLIFSFLPFTTLVTCIAVSRTWHNSLISIPALWGYIDFGNPAVHKQQSIIASLQNFSFLGTIYRLRVSLCDRTLGVLMRSNQCNIRELDITGYSVRVDDLLLVMAMRQLGSTWQRVSISSAIRTPRIFFTAAAIFCPQLTALTIKSFYHSTPDTNNNDQEVEYDIMDDLGISVDDTTPLAIQTLTLEQSVLNTSTLQALFSRCAGVQKFAFIQCKSMLSSGRFFDTMVRFLPTTTTINNMIIEQVNTNGYETCIFGIHPTDLCTMLRTRPPKHLNLNKCDMYRESVEAIVESMSSGTLLRYNRTFYMNQAKSRATLQTCMRVDRTWQMIVDEIERETIQTWMDSQGWDEDDYMYYDYYEDMMYEEW</sequence>
<dbReference type="EMBL" id="CBTN010000001">
    <property type="protein sequence ID" value="CDH48324.1"/>
    <property type="molecule type" value="Genomic_DNA"/>
</dbReference>
<dbReference type="VEuPathDB" id="FungiDB:LCOR_00111.1"/>
<dbReference type="SUPFAM" id="SSF48452">
    <property type="entry name" value="TPR-like"/>
    <property type="match status" value="1"/>
</dbReference>